<dbReference type="OrthoDB" id="9808866at2"/>
<gene>
    <name evidence="1" type="ORF">C7I85_06830</name>
</gene>
<organism evidence="1 2">
    <name type="scientific">Pseudaminobacter soli</name>
    <name type="common">ex Li et al. 2025</name>
    <dbReference type="NCBI Taxonomy" id="1295366"/>
    <lineage>
        <taxon>Bacteria</taxon>
        <taxon>Pseudomonadati</taxon>
        <taxon>Pseudomonadota</taxon>
        <taxon>Alphaproteobacteria</taxon>
        <taxon>Hyphomicrobiales</taxon>
        <taxon>Phyllobacteriaceae</taxon>
        <taxon>Pseudaminobacter</taxon>
    </lineage>
</organism>
<name>A0A2P7SHS0_9HYPH</name>
<dbReference type="RefSeq" id="WP_106723219.1">
    <property type="nucleotide sequence ID" value="NZ_PXYL01000003.1"/>
</dbReference>
<dbReference type="AlphaFoldDB" id="A0A2P7SHS0"/>
<reference evidence="1 2" key="1">
    <citation type="submission" date="2018-03" db="EMBL/GenBank/DDBJ databases">
        <title>The draft genome of Mesorhizobium soli JCM 19897.</title>
        <authorList>
            <person name="Li L."/>
            <person name="Liu L."/>
            <person name="Liang L."/>
            <person name="Wang T."/>
            <person name="Zhang X."/>
        </authorList>
    </citation>
    <scope>NUCLEOTIDE SEQUENCE [LARGE SCALE GENOMIC DNA]</scope>
    <source>
        <strain evidence="1 2">JCM 19897</strain>
    </source>
</reference>
<proteinExistence type="predicted"/>
<dbReference type="EMBL" id="PXYL01000003">
    <property type="protein sequence ID" value="PSJ62042.1"/>
    <property type="molecule type" value="Genomic_DNA"/>
</dbReference>
<sequence length="105" mass="12098">MTKTIMLVDHEAIRDWVAARAGSPALQEATSAGDEPVLRIMFGQIAYEDEDQPERTEATGAIELIDWDEWFKLFDKRHLALVVPVDRPGVRDEFHEIVRRPEPRE</sequence>
<accession>A0A2P7SHS0</accession>
<comment type="caution">
    <text evidence="1">The sequence shown here is derived from an EMBL/GenBank/DDBJ whole genome shotgun (WGS) entry which is preliminary data.</text>
</comment>
<evidence type="ECO:0000313" key="2">
    <source>
        <dbReference type="Proteomes" id="UP000240653"/>
    </source>
</evidence>
<evidence type="ECO:0000313" key="1">
    <source>
        <dbReference type="EMBL" id="PSJ62042.1"/>
    </source>
</evidence>
<keyword evidence="2" id="KW-1185">Reference proteome</keyword>
<dbReference type="Proteomes" id="UP000240653">
    <property type="component" value="Unassembled WGS sequence"/>
</dbReference>
<protein>
    <submittedName>
        <fullName evidence="1">Uncharacterized protein</fullName>
    </submittedName>
</protein>